<dbReference type="PANTHER" id="PTHR46577">
    <property type="entry name" value="HTH-TYPE TRANSCRIPTIONAL REGULATORY PROTEIN GABR"/>
    <property type="match status" value="1"/>
</dbReference>
<dbReference type="InterPro" id="IPR004839">
    <property type="entry name" value="Aminotransferase_I/II_large"/>
</dbReference>
<comment type="similarity">
    <text evidence="1">In the C-terminal section; belongs to the class-I pyridoxal-phosphate-dependent aminotransferase family.</text>
</comment>
<evidence type="ECO:0000259" key="6">
    <source>
        <dbReference type="PROSITE" id="PS50949"/>
    </source>
</evidence>
<dbReference type="InterPro" id="IPR036388">
    <property type="entry name" value="WH-like_DNA-bd_sf"/>
</dbReference>
<evidence type="ECO:0000256" key="2">
    <source>
        <dbReference type="ARBA" id="ARBA00022898"/>
    </source>
</evidence>
<keyword evidence="4" id="KW-0238">DNA-binding</keyword>
<dbReference type="GO" id="GO:0003677">
    <property type="term" value="F:DNA binding"/>
    <property type="evidence" value="ECO:0007669"/>
    <property type="project" value="UniProtKB-KW"/>
</dbReference>
<dbReference type="EMBL" id="VIFM01000070">
    <property type="protein sequence ID" value="TQF14387.1"/>
    <property type="molecule type" value="Genomic_DNA"/>
</dbReference>
<dbReference type="Gene3D" id="3.40.640.10">
    <property type="entry name" value="Type I PLP-dependent aspartate aminotransferase-like (Major domain)"/>
    <property type="match status" value="1"/>
</dbReference>
<accession>A0A540WZG4</accession>
<dbReference type="SMART" id="SM00345">
    <property type="entry name" value="HTH_GNTR"/>
    <property type="match status" value="1"/>
</dbReference>
<dbReference type="CDD" id="cd00609">
    <property type="entry name" value="AAT_like"/>
    <property type="match status" value="1"/>
</dbReference>
<proteinExistence type="inferred from homology"/>
<dbReference type="OrthoDB" id="9808770at2"/>
<dbReference type="Pfam" id="PF00155">
    <property type="entry name" value="Aminotran_1_2"/>
    <property type="match status" value="1"/>
</dbReference>
<evidence type="ECO:0000256" key="3">
    <source>
        <dbReference type="ARBA" id="ARBA00023015"/>
    </source>
</evidence>
<keyword evidence="8" id="KW-1185">Reference proteome</keyword>
<evidence type="ECO:0000256" key="1">
    <source>
        <dbReference type="ARBA" id="ARBA00005384"/>
    </source>
</evidence>
<dbReference type="Pfam" id="PF00392">
    <property type="entry name" value="GntR"/>
    <property type="match status" value="1"/>
</dbReference>
<dbReference type="SUPFAM" id="SSF46785">
    <property type="entry name" value="Winged helix' DNA-binding domain"/>
    <property type="match status" value="1"/>
</dbReference>
<dbReference type="CDD" id="cd07377">
    <property type="entry name" value="WHTH_GntR"/>
    <property type="match status" value="1"/>
</dbReference>
<dbReference type="InterPro" id="IPR051446">
    <property type="entry name" value="HTH_trans_reg/aminotransferase"/>
</dbReference>
<reference evidence="7 8" key="1">
    <citation type="submission" date="2019-06" db="EMBL/GenBank/DDBJ databases">
        <authorList>
            <person name="Livingstone P."/>
            <person name="Whitworth D."/>
        </authorList>
    </citation>
    <scope>NUCLEOTIDE SEQUENCE [LARGE SCALE GENOMIC DNA]</scope>
    <source>
        <strain evidence="7 8">AM401</strain>
    </source>
</reference>
<dbReference type="RefSeq" id="WP_141643925.1">
    <property type="nucleotide sequence ID" value="NZ_VIFM01000070.1"/>
</dbReference>
<evidence type="ECO:0000256" key="4">
    <source>
        <dbReference type="ARBA" id="ARBA00023125"/>
    </source>
</evidence>
<dbReference type="AlphaFoldDB" id="A0A540WZG4"/>
<dbReference type="GO" id="GO:0003700">
    <property type="term" value="F:DNA-binding transcription factor activity"/>
    <property type="evidence" value="ECO:0007669"/>
    <property type="project" value="InterPro"/>
</dbReference>
<evidence type="ECO:0000313" key="7">
    <source>
        <dbReference type="EMBL" id="TQF14387.1"/>
    </source>
</evidence>
<dbReference type="Gene3D" id="1.10.10.10">
    <property type="entry name" value="Winged helix-like DNA-binding domain superfamily/Winged helix DNA-binding domain"/>
    <property type="match status" value="1"/>
</dbReference>
<keyword evidence="7" id="KW-0808">Transferase</keyword>
<dbReference type="SUPFAM" id="SSF53383">
    <property type="entry name" value="PLP-dependent transferases"/>
    <property type="match status" value="1"/>
</dbReference>
<feature type="domain" description="HTH gntR-type" evidence="6">
    <location>
        <begin position="11"/>
        <end position="79"/>
    </location>
</feature>
<dbReference type="InterPro" id="IPR015424">
    <property type="entry name" value="PyrdxlP-dep_Trfase"/>
</dbReference>
<gene>
    <name evidence="7" type="ORF">FJV41_19000</name>
</gene>
<dbReference type="PRINTS" id="PR00035">
    <property type="entry name" value="HTHGNTR"/>
</dbReference>
<sequence length="476" mass="52624">MDLHLTVSGRHGLATQLYRQLRDAILEGRIRSGDNLPPTRELADRLKVSRNTVTAAYERLTSEGFLSARVGSGTFVRSPIAPAEQRRNALSGTGLRPLPVWDRVTVGPERPARKPAFDFRAGIPDARLFPFAAWRRLVTRELHSAENRKALYQEPSGLLRLRQAIARHVGVARSIQATAEDILITNGTQQALDLIGRVLWEPGAVVAMEDPGYPMARLLFQSQGARVHPVPLDAEGLAVDALPENAAVVYTTPSHQFPLGMPMSLARRMALLSWAERRRAAIIEDDYDSEFRFDDRPLEPLQSLDRGGRVIYVGSFSKTLLPELRVGYLIAPPSIRPALRAAKALTDWHSPLTTQAALARFMEEGLLARHVRRARKEYQSRRDRLVSAIERHLGTWAEPAPSVAGLHLCALFRDERLHADEVARAANAEGIAVYPLSRFSTAPTPPQGLVLGYGGIPVNRIDEGVRRLAAVLAATR</sequence>
<dbReference type="InterPro" id="IPR000524">
    <property type="entry name" value="Tscrpt_reg_HTH_GntR"/>
</dbReference>
<keyword evidence="3" id="KW-0805">Transcription regulation</keyword>
<evidence type="ECO:0000256" key="5">
    <source>
        <dbReference type="ARBA" id="ARBA00023163"/>
    </source>
</evidence>
<name>A0A540WZG4_9BACT</name>
<dbReference type="GO" id="GO:0030170">
    <property type="term" value="F:pyridoxal phosphate binding"/>
    <property type="evidence" value="ECO:0007669"/>
    <property type="project" value="InterPro"/>
</dbReference>
<keyword evidence="7" id="KW-0032">Aminotransferase</keyword>
<dbReference type="InterPro" id="IPR036390">
    <property type="entry name" value="WH_DNA-bd_sf"/>
</dbReference>
<dbReference type="PROSITE" id="PS50949">
    <property type="entry name" value="HTH_GNTR"/>
    <property type="match status" value="1"/>
</dbReference>
<dbReference type="GO" id="GO:0008483">
    <property type="term" value="F:transaminase activity"/>
    <property type="evidence" value="ECO:0007669"/>
    <property type="project" value="UniProtKB-KW"/>
</dbReference>
<comment type="caution">
    <text evidence="7">The sequence shown here is derived from an EMBL/GenBank/DDBJ whole genome shotgun (WGS) entry which is preliminary data.</text>
</comment>
<keyword evidence="5" id="KW-0804">Transcription</keyword>
<dbReference type="InterPro" id="IPR015421">
    <property type="entry name" value="PyrdxlP-dep_Trfase_major"/>
</dbReference>
<organism evidence="7 8">
    <name type="scientific">Myxococcus llanfairpwllgwyngyllgogerychwyrndrobwllllantysiliogogogochensis</name>
    <dbReference type="NCBI Taxonomy" id="2590453"/>
    <lineage>
        <taxon>Bacteria</taxon>
        <taxon>Pseudomonadati</taxon>
        <taxon>Myxococcota</taxon>
        <taxon>Myxococcia</taxon>
        <taxon>Myxococcales</taxon>
        <taxon>Cystobacterineae</taxon>
        <taxon>Myxococcaceae</taxon>
        <taxon>Myxococcus</taxon>
    </lineage>
</organism>
<dbReference type="PANTHER" id="PTHR46577:SF1">
    <property type="entry name" value="HTH-TYPE TRANSCRIPTIONAL REGULATORY PROTEIN GABR"/>
    <property type="match status" value="1"/>
</dbReference>
<keyword evidence="2" id="KW-0663">Pyridoxal phosphate</keyword>
<protein>
    <submittedName>
        <fullName evidence="7">PLP-dependent aminotransferase family protein</fullName>
    </submittedName>
</protein>
<dbReference type="Proteomes" id="UP000315369">
    <property type="component" value="Unassembled WGS sequence"/>
</dbReference>
<evidence type="ECO:0000313" key="8">
    <source>
        <dbReference type="Proteomes" id="UP000315369"/>
    </source>
</evidence>